<proteinExistence type="predicted"/>
<dbReference type="RefSeq" id="WP_020994999.1">
    <property type="nucleotide sequence ID" value="NZ_CABMNL010000001.1"/>
</dbReference>
<keyword evidence="3" id="KW-1185">Reference proteome</keyword>
<sequence length="390" mass="42888">MFRKLVLSLCVLPGFFLSSVPAAYGNEPAGSRIAAGATHSLYVDPEGQLWAWGNVTDGRTKTVVPVKIMDKVNTVSAATDISYSFALKKDGTLWGWGDNYFGQIAPRHGDTDTWISRPVRVLDEVTLVEAGNTTPFAIRKDNSLWGWGAPGMRRGDLLPLNTSVPMKVLDNVVMTSSSVSHTIAIDKDNTFWGWGDNRCPDVPYRRHKPVRVDLAPMGGRKIVSIANTMGQSFAVAADGTLWQWGADRKQHRACLTDRAIHPVRMKNIDQVKTISAGKDYLLILKKDGTVWSWNWMQQSPEKARKAPAYRQIPLTGILEISAGDHHFLALKKDGTVWACGANRNGQLGNGTTAYSDVPVKVAFPSIPKPLLRLNAVYTAGYAFPLLVLFL</sequence>
<feature type="signal peptide" evidence="1">
    <location>
        <begin position="1"/>
        <end position="22"/>
    </location>
</feature>
<organism evidence="2 3">
    <name type="scientific">Oxalobacter paraformigenes</name>
    <dbReference type="NCBI Taxonomy" id="556268"/>
    <lineage>
        <taxon>Bacteria</taxon>
        <taxon>Pseudomonadati</taxon>
        <taxon>Pseudomonadota</taxon>
        <taxon>Betaproteobacteria</taxon>
        <taxon>Burkholderiales</taxon>
        <taxon>Oxalobacteraceae</taxon>
        <taxon>Oxalobacter</taxon>
    </lineage>
</organism>
<evidence type="ECO:0000313" key="3">
    <source>
        <dbReference type="Proteomes" id="UP000003973"/>
    </source>
</evidence>
<protein>
    <submittedName>
        <fullName evidence="2">Uncharacterized protein</fullName>
    </submittedName>
</protein>
<dbReference type="Gene3D" id="2.130.10.30">
    <property type="entry name" value="Regulator of chromosome condensation 1/beta-lactamase-inhibitor protein II"/>
    <property type="match status" value="2"/>
</dbReference>
<dbReference type="InterPro" id="IPR051553">
    <property type="entry name" value="Ran_GTPase-activating"/>
</dbReference>
<dbReference type="eggNOG" id="COG5184">
    <property type="taxonomic scope" value="Bacteria"/>
</dbReference>
<evidence type="ECO:0000256" key="1">
    <source>
        <dbReference type="SAM" id="SignalP"/>
    </source>
</evidence>
<dbReference type="AlphaFoldDB" id="T5LT69"/>
<keyword evidence="1" id="KW-0732">Signal</keyword>
<dbReference type="HOGENOM" id="CLU_005210_8_1_4"/>
<reference evidence="2" key="1">
    <citation type="submission" date="2011-10" db="EMBL/GenBank/DDBJ databases">
        <title>The Genome Sequence of Oxalobacter formigenes HOxBLS.</title>
        <authorList>
            <consortium name="The Broad Institute Genome Sequencing Platform"/>
            <person name="Earl A."/>
            <person name="Ward D."/>
            <person name="Feldgarden M."/>
            <person name="Gevers D."/>
            <person name="Allison M.J."/>
            <person name="Humphrey S."/>
            <person name="Young S.K."/>
            <person name="Zeng Q."/>
            <person name="Gargeya S."/>
            <person name="Fitzgerald M."/>
            <person name="Haas B."/>
            <person name="Abouelleil A."/>
            <person name="Alvarado L."/>
            <person name="Arachchi H.M."/>
            <person name="Berlin A."/>
            <person name="Brown A."/>
            <person name="Chapman S.B."/>
            <person name="Chen Z."/>
            <person name="Dunbar C."/>
            <person name="Freedman E."/>
            <person name="Gearin G."/>
            <person name="Goldberg J."/>
            <person name="Griggs A."/>
            <person name="Gujja S."/>
            <person name="Heiman D."/>
            <person name="Howarth C."/>
            <person name="Larson L."/>
            <person name="Lui A."/>
            <person name="MacDonald P.J.P."/>
            <person name="Montmayeur A."/>
            <person name="Murphy C."/>
            <person name="Neiman D."/>
            <person name="Pearson M."/>
            <person name="Priest M."/>
            <person name="Roberts A."/>
            <person name="Saif S."/>
            <person name="Shea T."/>
            <person name="Shenoy N."/>
            <person name="Sisk P."/>
            <person name="Stolte C."/>
            <person name="Sykes S."/>
            <person name="Wortman J."/>
            <person name="Nusbaum C."/>
            <person name="Birren B."/>
        </authorList>
    </citation>
    <scope>NUCLEOTIDE SEQUENCE [LARGE SCALE GENOMIC DNA]</scope>
    <source>
        <strain evidence="2">HOxBLS</strain>
    </source>
</reference>
<dbReference type="InterPro" id="IPR000408">
    <property type="entry name" value="Reg_chr_condens"/>
</dbReference>
<dbReference type="EMBL" id="ACDP02000015">
    <property type="protein sequence ID" value="EQM95244.1"/>
    <property type="molecule type" value="Genomic_DNA"/>
</dbReference>
<comment type="caution">
    <text evidence="2">The sequence shown here is derived from an EMBL/GenBank/DDBJ whole genome shotgun (WGS) entry which is preliminary data.</text>
</comment>
<dbReference type="Proteomes" id="UP000003973">
    <property type="component" value="Unassembled WGS sequence"/>
</dbReference>
<dbReference type="PANTHER" id="PTHR45982:SF1">
    <property type="entry name" value="REGULATOR OF CHROMOSOME CONDENSATION"/>
    <property type="match status" value="1"/>
</dbReference>
<dbReference type="PROSITE" id="PS50012">
    <property type="entry name" value="RCC1_3"/>
    <property type="match status" value="1"/>
</dbReference>
<feature type="chain" id="PRO_5004607419" evidence="1">
    <location>
        <begin position="23"/>
        <end position="390"/>
    </location>
</feature>
<gene>
    <name evidence="2" type="ORF">OFAG_02202</name>
</gene>
<dbReference type="Pfam" id="PF13540">
    <property type="entry name" value="RCC1_2"/>
    <property type="match status" value="2"/>
</dbReference>
<accession>T5LT69</accession>
<dbReference type="PANTHER" id="PTHR45982">
    <property type="entry name" value="REGULATOR OF CHROMOSOME CONDENSATION"/>
    <property type="match status" value="1"/>
</dbReference>
<dbReference type="SUPFAM" id="SSF50985">
    <property type="entry name" value="RCC1/BLIP-II"/>
    <property type="match status" value="2"/>
</dbReference>
<dbReference type="InterPro" id="IPR009091">
    <property type="entry name" value="RCC1/BLIP-II"/>
</dbReference>
<evidence type="ECO:0000313" key="2">
    <source>
        <dbReference type="EMBL" id="EQM95244.1"/>
    </source>
</evidence>
<name>T5LT69_9BURK</name>